<dbReference type="RefSeq" id="WP_089673386.1">
    <property type="nucleotide sequence ID" value="NZ_CP024845.1"/>
</dbReference>
<dbReference type="SMART" id="SM00382">
    <property type="entry name" value="AAA"/>
    <property type="match status" value="1"/>
</dbReference>
<accession>A0A1H6WLY7</accession>
<sequence>MAYTSTQAHLLDELRRIDAILDAYAETQQADTTDNRSEIEPETVVDDPSRIPLALPEASREEIATLTDRIEGQCNQTESVSLRLRVLAETFDLSRRHLDVLLLALAPRIDEDYTQRFERLHEDTALSRLTVILVEKLFSRTSTEALTAGVLLGSDSPLREHDLLTFRPAPDGYESERGRLITVPDRITDYLKGSDGVDPNLKATLADHSTTQDTALTTHEATTTLSELTISDDLSDRLNNCSVTAGSRRYYWYGPAGTEKHRAVETLCPTDYYLKADLRAVLDAGALEGLSRETALLGRPLHLTHATAAVTAHGATNTTLESVFRALSELDVDVFVTGSESWTPTESTTGIDEIIEFPYPSIELRQQFWESHSSELPDDVDPAVLAGTFRLTHGQLRAALSTAHSLADDELTSEDIYAGCSAQSADGLGELAERIDPDSDWDEIQLRAKTRRKLRLVRTHITQQATIYSDWGFAEQSTRGTGVVALFEGPSGTGKTMAAEILAGDVGMDLYRIDLSSVVSKYIGETEENLEEIFEAATNSNAVLLFDEADAVFGDRAQVSNATDRYANAEVNYLLQRIESYDGIVLLTTNYSSNIDSAFQRRIDHTVSFKQPQQDTRTAIWQEIFPEDAPLGEIDYEFLSSFKFTGGQIKTIGQTAAILAAEDREAIEMEHLIQAVQLEYDENGRVIDPSEYEEYQELLYKESEDTEADQTDVRDDERIVSTERDSEDDIDFDSKSTDEQTVDDTTETDHDLEVDPADNDDVSDSAVDTRSDDERESADEPQSPDRTPEEIVRMFIDRLAMGDGNGVAELYHPKAAIDRFSRKDLVRLKQGELSIVSELKQVREDPSRVVIEFVQEMNGTEETVSYELRLDDSVWQVFNIQRTSNNHNRVTE</sequence>
<feature type="region of interest" description="Disordered" evidence="4">
    <location>
        <begin position="701"/>
        <end position="788"/>
    </location>
</feature>
<evidence type="ECO:0000259" key="5">
    <source>
        <dbReference type="SMART" id="SM00382"/>
    </source>
</evidence>
<dbReference type="Gene3D" id="3.40.50.300">
    <property type="entry name" value="P-loop containing nucleotide triphosphate hydrolases"/>
    <property type="match status" value="1"/>
</dbReference>
<dbReference type="InterPro" id="IPR003959">
    <property type="entry name" value="ATPase_AAA_core"/>
</dbReference>
<dbReference type="InterPro" id="IPR027417">
    <property type="entry name" value="P-loop_NTPase"/>
</dbReference>
<evidence type="ECO:0000256" key="3">
    <source>
        <dbReference type="ARBA" id="ARBA00022840"/>
    </source>
</evidence>
<dbReference type="Pfam" id="PF00004">
    <property type="entry name" value="AAA"/>
    <property type="match status" value="1"/>
</dbReference>
<evidence type="ECO:0000256" key="4">
    <source>
        <dbReference type="SAM" id="MobiDB-lite"/>
    </source>
</evidence>
<dbReference type="GO" id="GO:0016887">
    <property type="term" value="F:ATP hydrolysis activity"/>
    <property type="evidence" value="ECO:0007669"/>
    <property type="project" value="InterPro"/>
</dbReference>
<dbReference type="Proteomes" id="UP000198888">
    <property type="component" value="Unassembled WGS sequence"/>
</dbReference>
<dbReference type="OrthoDB" id="147168at2157"/>
<dbReference type="STRING" id="1073996.SAMN05444271_12713"/>
<evidence type="ECO:0000256" key="1">
    <source>
        <dbReference type="ARBA" id="ARBA00006914"/>
    </source>
</evidence>
<dbReference type="PANTHER" id="PTHR23073">
    <property type="entry name" value="26S PROTEASOME REGULATORY SUBUNIT"/>
    <property type="match status" value="1"/>
</dbReference>
<evidence type="ECO:0000313" key="7">
    <source>
        <dbReference type="Proteomes" id="UP000198888"/>
    </source>
</evidence>
<gene>
    <name evidence="6" type="ORF">SAMN05444271_12713</name>
</gene>
<dbReference type="InterPro" id="IPR054472">
    <property type="entry name" value="WHD"/>
</dbReference>
<dbReference type="AlphaFoldDB" id="A0A1H6WLY7"/>
<accession>A0A2H4PZ08</accession>
<dbReference type="KEGG" id="hae:halTADL_0522"/>
<feature type="domain" description="AAA+ ATPase" evidence="5">
    <location>
        <begin position="481"/>
        <end position="609"/>
    </location>
</feature>
<feature type="compositionally biased region" description="Acidic residues" evidence="4">
    <location>
        <begin position="754"/>
        <end position="763"/>
    </location>
</feature>
<dbReference type="InterPro" id="IPR003593">
    <property type="entry name" value="AAA+_ATPase"/>
</dbReference>
<feature type="compositionally biased region" description="Basic and acidic residues" evidence="4">
    <location>
        <begin position="711"/>
        <end position="724"/>
    </location>
</feature>
<dbReference type="GeneID" id="35001342"/>
<evidence type="ECO:0000256" key="2">
    <source>
        <dbReference type="ARBA" id="ARBA00022741"/>
    </source>
</evidence>
<keyword evidence="3" id="KW-0067">ATP-binding</keyword>
<dbReference type="Pfam" id="PF22977">
    <property type="entry name" value="WHD"/>
    <property type="match status" value="1"/>
</dbReference>
<name>A0A1H6WLY7_9EURY</name>
<protein>
    <submittedName>
        <fullName evidence="6">ATPase family associated with various cellular activities (AAA)</fullName>
    </submittedName>
</protein>
<dbReference type="SUPFAM" id="SSF52540">
    <property type="entry name" value="P-loop containing nucleoside triphosphate hydrolases"/>
    <property type="match status" value="1"/>
</dbReference>
<dbReference type="EMBL" id="FNYR01000027">
    <property type="protein sequence ID" value="SEJ16736.1"/>
    <property type="molecule type" value="Genomic_DNA"/>
</dbReference>
<comment type="similarity">
    <text evidence="1">Belongs to the AAA ATPase family.</text>
</comment>
<reference evidence="6 7" key="1">
    <citation type="submission" date="2016-10" db="EMBL/GenBank/DDBJ databases">
        <authorList>
            <person name="de Groot N.N."/>
        </authorList>
    </citation>
    <scope>NUCLEOTIDE SEQUENCE [LARGE SCALE GENOMIC DNA]</scope>
    <source>
        <strain evidence="6 7">DSM 22187</strain>
    </source>
</reference>
<keyword evidence="2" id="KW-0547">Nucleotide-binding</keyword>
<keyword evidence="7" id="KW-1185">Reference proteome</keyword>
<dbReference type="CDD" id="cd19481">
    <property type="entry name" value="RecA-like_protease"/>
    <property type="match status" value="1"/>
</dbReference>
<organism evidence="6 7">
    <name type="scientific">Halohasta litchfieldiae</name>
    <dbReference type="NCBI Taxonomy" id="1073996"/>
    <lineage>
        <taxon>Archaea</taxon>
        <taxon>Methanobacteriati</taxon>
        <taxon>Methanobacteriota</taxon>
        <taxon>Stenosarchaea group</taxon>
        <taxon>Halobacteria</taxon>
        <taxon>Halobacteriales</taxon>
        <taxon>Haloferacaceae</taxon>
        <taxon>Halohasta</taxon>
    </lineage>
</organism>
<dbReference type="InterPro" id="IPR050221">
    <property type="entry name" value="26S_Proteasome_ATPase"/>
</dbReference>
<dbReference type="GO" id="GO:0005524">
    <property type="term" value="F:ATP binding"/>
    <property type="evidence" value="ECO:0007669"/>
    <property type="project" value="UniProtKB-KW"/>
</dbReference>
<proteinExistence type="inferred from homology"/>
<evidence type="ECO:0000313" key="6">
    <source>
        <dbReference type="EMBL" id="SEJ16736.1"/>
    </source>
</evidence>